<dbReference type="EMBL" id="KQ964271">
    <property type="protein sequence ID" value="KXJ86024.1"/>
    <property type="molecule type" value="Genomic_DNA"/>
</dbReference>
<dbReference type="Proteomes" id="UP000070501">
    <property type="component" value="Unassembled WGS sequence"/>
</dbReference>
<organism evidence="2 3">
    <name type="scientific">Microdochium bolleyi</name>
    <dbReference type="NCBI Taxonomy" id="196109"/>
    <lineage>
        <taxon>Eukaryota</taxon>
        <taxon>Fungi</taxon>
        <taxon>Dikarya</taxon>
        <taxon>Ascomycota</taxon>
        <taxon>Pezizomycotina</taxon>
        <taxon>Sordariomycetes</taxon>
        <taxon>Xylariomycetidae</taxon>
        <taxon>Xylariales</taxon>
        <taxon>Microdochiaceae</taxon>
        <taxon>Microdochium</taxon>
    </lineage>
</organism>
<feature type="compositionally biased region" description="Polar residues" evidence="1">
    <location>
        <begin position="26"/>
        <end position="46"/>
    </location>
</feature>
<sequence>MLRLERLLPSERGRPNHDNNDVGHHQTGTPSQYNEFRGQHSPQKTSSDIHDTTDDYQQLVQTFRHLQLFTVYMNRHHAEGTPLDGALVRSSQGISLSCIIELDRRHQAMARAAAAVSTSSSSESPLLTTTARQPDGDGQAQVEQLLRQRTLLARCLVLGISMMAFLAACFRLPRVVLPPDHGCCRHEPGHDRNLRGEFLQAYIEVLAVDVESGATAAREDSGGRVVTTWADDPGTTMRVGRSRDGSLAVFGHEARLEMWLLLMLQMSDTHGNHHHHNHYRDNQARCRQHQYGDPVSPGSTAPGPTANTQEQAESVVRHAWRRLVTDRGLSWEDVRAQVRQVIWMEAFFDGLGGPAFEALSRSVMEAYIAGG</sequence>
<proteinExistence type="predicted"/>
<dbReference type="InParanoid" id="A0A136IME9"/>
<gene>
    <name evidence="2" type="ORF">Micbo1qcDRAFT_37270</name>
</gene>
<evidence type="ECO:0000256" key="1">
    <source>
        <dbReference type="SAM" id="MobiDB-lite"/>
    </source>
</evidence>
<evidence type="ECO:0000313" key="2">
    <source>
        <dbReference type="EMBL" id="KXJ86024.1"/>
    </source>
</evidence>
<dbReference type="AlphaFoldDB" id="A0A136IME9"/>
<protein>
    <submittedName>
        <fullName evidence="2">Uncharacterized protein</fullName>
    </submittedName>
</protein>
<feature type="region of interest" description="Disordered" evidence="1">
    <location>
        <begin position="116"/>
        <end position="136"/>
    </location>
</feature>
<evidence type="ECO:0000313" key="3">
    <source>
        <dbReference type="Proteomes" id="UP000070501"/>
    </source>
</evidence>
<feature type="region of interest" description="Disordered" evidence="1">
    <location>
        <begin position="271"/>
        <end position="311"/>
    </location>
</feature>
<feature type="compositionally biased region" description="Basic and acidic residues" evidence="1">
    <location>
        <begin position="1"/>
        <end position="24"/>
    </location>
</feature>
<name>A0A136IME9_9PEZI</name>
<feature type="region of interest" description="Disordered" evidence="1">
    <location>
        <begin position="1"/>
        <end position="50"/>
    </location>
</feature>
<keyword evidence="3" id="KW-1185">Reference proteome</keyword>
<accession>A0A136IME9</accession>
<reference evidence="3" key="1">
    <citation type="submission" date="2016-02" db="EMBL/GenBank/DDBJ databases">
        <title>Draft genome sequence of Microdochium bolleyi, a fungal endophyte of beachgrass.</title>
        <authorList>
            <consortium name="DOE Joint Genome Institute"/>
            <person name="David A.S."/>
            <person name="May G."/>
            <person name="Haridas S."/>
            <person name="Lim J."/>
            <person name="Wang M."/>
            <person name="Labutti K."/>
            <person name="Lipzen A."/>
            <person name="Barry K."/>
            <person name="Grigoriev I.V."/>
        </authorList>
    </citation>
    <scope>NUCLEOTIDE SEQUENCE [LARGE SCALE GENOMIC DNA]</scope>
    <source>
        <strain evidence="3">J235TASD1</strain>
    </source>
</reference>